<keyword evidence="1" id="KW-0472">Membrane</keyword>
<comment type="caution">
    <text evidence="2">The sequence shown here is derived from an EMBL/GenBank/DDBJ whole genome shotgun (WGS) entry which is preliminary data.</text>
</comment>
<protein>
    <submittedName>
        <fullName evidence="2">Uncharacterized protein</fullName>
    </submittedName>
</protein>
<proteinExistence type="predicted"/>
<keyword evidence="1" id="KW-0812">Transmembrane</keyword>
<evidence type="ECO:0000313" key="3">
    <source>
        <dbReference type="Proteomes" id="UP001165489"/>
    </source>
</evidence>
<gene>
    <name evidence="2" type="ORF">MM239_14320</name>
</gene>
<dbReference type="Proteomes" id="UP001165489">
    <property type="component" value="Unassembled WGS sequence"/>
</dbReference>
<feature type="transmembrane region" description="Helical" evidence="1">
    <location>
        <begin position="6"/>
        <end position="27"/>
    </location>
</feature>
<dbReference type="RefSeq" id="WP_241348939.1">
    <property type="nucleotide sequence ID" value="NZ_JAKZGP010000041.1"/>
</dbReference>
<reference evidence="2" key="1">
    <citation type="submission" date="2022-03" db="EMBL/GenBank/DDBJ databases">
        <title>De novo assembled genomes of Belliella spp. (Cyclobacteriaceae) strains.</title>
        <authorList>
            <person name="Szabo A."/>
            <person name="Korponai K."/>
            <person name="Felfoldi T."/>
        </authorList>
    </citation>
    <scope>NUCLEOTIDE SEQUENCE</scope>
    <source>
        <strain evidence="2">DSM 111904</strain>
    </source>
</reference>
<dbReference type="EMBL" id="JAKZGP010000041">
    <property type="protein sequence ID" value="MCH7410579.1"/>
    <property type="molecule type" value="Genomic_DNA"/>
</dbReference>
<sequence>MNNVLKQIMGFSLAITMVIYGVAMPYFSIAKAKVLDDTSVYFSNVSLGEYNGNLSLILDSDPPSLVNGKIHLVAQNFIGCFDTFLTIHLHAIIKTLFKITQETVVVFDIKELKFPTHYFW</sequence>
<keyword evidence="3" id="KW-1185">Reference proteome</keyword>
<evidence type="ECO:0000256" key="1">
    <source>
        <dbReference type="SAM" id="Phobius"/>
    </source>
</evidence>
<organism evidence="2 3">
    <name type="scientific">Belliella filtrata</name>
    <dbReference type="NCBI Taxonomy" id="2923435"/>
    <lineage>
        <taxon>Bacteria</taxon>
        <taxon>Pseudomonadati</taxon>
        <taxon>Bacteroidota</taxon>
        <taxon>Cytophagia</taxon>
        <taxon>Cytophagales</taxon>
        <taxon>Cyclobacteriaceae</taxon>
        <taxon>Belliella</taxon>
    </lineage>
</organism>
<accession>A0ABS9V2D7</accession>
<evidence type="ECO:0000313" key="2">
    <source>
        <dbReference type="EMBL" id="MCH7410579.1"/>
    </source>
</evidence>
<keyword evidence="1" id="KW-1133">Transmembrane helix</keyword>
<name>A0ABS9V2D7_9BACT</name>